<dbReference type="GO" id="GO:0008798">
    <property type="term" value="F:beta-aspartyl-peptidase activity"/>
    <property type="evidence" value="ECO:0007669"/>
    <property type="project" value="UniProtKB-EC"/>
</dbReference>
<evidence type="ECO:0000256" key="5">
    <source>
        <dbReference type="ARBA" id="ARBA00022280"/>
    </source>
</evidence>
<dbReference type="PANTHER" id="PTHR10188">
    <property type="entry name" value="L-ASPARAGINASE"/>
    <property type="match status" value="1"/>
</dbReference>
<evidence type="ECO:0000256" key="16">
    <source>
        <dbReference type="PIRSR" id="PIRSR600246-3"/>
    </source>
</evidence>
<evidence type="ECO:0000256" key="13">
    <source>
        <dbReference type="ARBA" id="ARBA00049366"/>
    </source>
</evidence>
<evidence type="ECO:0000256" key="11">
    <source>
        <dbReference type="ARBA" id="ARBA00030414"/>
    </source>
</evidence>
<dbReference type="InterPro" id="IPR033844">
    <property type="entry name" value="ASRGL1_meta"/>
</dbReference>
<keyword evidence="6" id="KW-0645">Protease</keyword>
<evidence type="ECO:0000256" key="7">
    <source>
        <dbReference type="ARBA" id="ARBA00022801"/>
    </source>
</evidence>
<dbReference type="InterPro" id="IPR000246">
    <property type="entry name" value="Peptidase_T2"/>
</dbReference>
<accession>M7BEU2</accession>
<evidence type="ECO:0000256" key="10">
    <source>
        <dbReference type="ARBA" id="ARBA00029780"/>
    </source>
</evidence>
<feature type="binding site" evidence="15">
    <location>
        <begin position="216"/>
        <end position="219"/>
    </location>
    <ligand>
        <name>substrate</name>
    </ligand>
</feature>
<dbReference type="SUPFAM" id="SSF56235">
    <property type="entry name" value="N-terminal nucleophile aminohydrolases (Ntn hydrolases)"/>
    <property type="match status" value="1"/>
</dbReference>
<evidence type="ECO:0000256" key="2">
    <source>
        <dbReference type="ARBA" id="ARBA00010872"/>
    </source>
</evidence>
<evidence type="ECO:0000256" key="14">
    <source>
        <dbReference type="PIRSR" id="PIRSR600246-1"/>
    </source>
</evidence>
<dbReference type="Proteomes" id="UP000031443">
    <property type="component" value="Unassembled WGS sequence"/>
</dbReference>
<keyword evidence="8" id="KW-0068">Autocatalytic cleavage</keyword>
<dbReference type="EC" id="3.5.1.1" evidence="4"/>
<comment type="catalytic activity">
    <reaction evidence="1">
        <text>Cleavage of a beta-linked Asp residue from the N-terminus of a polypeptide.</text>
        <dbReference type="EC" id="3.4.19.5"/>
    </reaction>
</comment>
<sequence length="304" mass="33077">MLTLKAGLKWEKFNSDWADRAEEQLCPASYLQRSCQDTRQPKPSPAAKPPQALHPNEFRNDGLRLIEEDTLSPEHDQRELQGNSKNGQVAMTEAPKLEYLAFCEWEIQARVSANPHQDLGGGIHAFLEPGVGDRRNYTALLEPIGRFLHDPDKQCTGPMARVHDTVGAVAIDCEGNMACATSTGGITNKMVGRVGDTPIIGSGGYADNLVGAVSATGHGESIMKVTLARLILFHMEQGDPGSNSCPGAGTCAWVSCILDCLIKAQAKAHFSQRKTPIDFRDSDTYLTANEKTVEIKQFLGKTEL</sequence>
<evidence type="ECO:0000256" key="12">
    <source>
        <dbReference type="ARBA" id="ARBA00030667"/>
    </source>
</evidence>
<dbReference type="Pfam" id="PF01112">
    <property type="entry name" value="Asparaginase_2"/>
    <property type="match status" value="1"/>
</dbReference>
<evidence type="ECO:0000256" key="17">
    <source>
        <dbReference type="SAM" id="MobiDB-lite"/>
    </source>
</evidence>
<feature type="site" description="Cleavage; by autolysis" evidence="16">
    <location>
        <begin position="164"/>
        <end position="165"/>
    </location>
</feature>
<dbReference type="PANTHER" id="PTHR10188:SF43">
    <property type="entry name" value="ASPARAGINASE (EUROFUNG)"/>
    <property type="match status" value="1"/>
</dbReference>
<dbReference type="EMBL" id="KB527690">
    <property type="protein sequence ID" value="EMP35704.1"/>
    <property type="molecule type" value="Genomic_DNA"/>
</dbReference>
<evidence type="ECO:0000256" key="6">
    <source>
        <dbReference type="ARBA" id="ARBA00022670"/>
    </source>
</evidence>
<evidence type="ECO:0000256" key="8">
    <source>
        <dbReference type="ARBA" id="ARBA00022813"/>
    </source>
</evidence>
<gene>
    <name evidence="18" type="ORF">UY3_07111</name>
</gene>
<evidence type="ECO:0000313" key="18">
    <source>
        <dbReference type="EMBL" id="EMP35704.1"/>
    </source>
</evidence>
<proteinExistence type="inferred from homology"/>
<reference evidence="19" key="1">
    <citation type="journal article" date="2013" name="Nat. Genet.">
        <title>The draft genomes of soft-shell turtle and green sea turtle yield insights into the development and evolution of the turtle-specific body plan.</title>
        <authorList>
            <person name="Wang Z."/>
            <person name="Pascual-Anaya J."/>
            <person name="Zadissa A."/>
            <person name="Li W."/>
            <person name="Niimura Y."/>
            <person name="Huang Z."/>
            <person name="Li C."/>
            <person name="White S."/>
            <person name="Xiong Z."/>
            <person name="Fang D."/>
            <person name="Wang B."/>
            <person name="Ming Y."/>
            <person name="Chen Y."/>
            <person name="Zheng Y."/>
            <person name="Kuraku S."/>
            <person name="Pignatelli M."/>
            <person name="Herrero J."/>
            <person name="Beal K."/>
            <person name="Nozawa M."/>
            <person name="Li Q."/>
            <person name="Wang J."/>
            <person name="Zhang H."/>
            <person name="Yu L."/>
            <person name="Shigenobu S."/>
            <person name="Wang J."/>
            <person name="Liu J."/>
            <person name="Flicek P."/>
            <person name="Searle S."/>
            <person name="Wang J."/>
            <person name="Kuratani S."/>
            <person name="Yin Y."/>
            <person name="Aken B."/>
            <person name="Zhang G."/>
            <person name="Irie N."/>
        </authorList>
    </citation>
    <scope>NUCLEOTIDE SEQUENCE [LARGE SCALE GENOMIC DNA]</scope>
</reference>
<dbReference type="Gene3D" id="3.60.20.30">
    <property type="entry name" value="(Glycosyl)asparaginase"/>
    <property type="match status" value="1"/>
</dbReference>
<evidence type="ECO:0000313" key="19">
    <source>
        <dbReference type="Proteomes" id="UP000031443"/>
    </source>
</evidence>
<dbReference type="AlphaFoldDB" id="M7BEU2"/>
<evidence type="ECO:0000256" key="4">
    <source>
        <dbReference type="ARBA" id="ARBA00012920"/>
    </source>
</evidence>
<evidence type="ECO:0000256" key="1">
    <source>
        <dbReference type="ARBA" id="ARBA00000306"/>
    </source>
</evidence>
<dbReference type="CDD" id="cd04702">
    <property type="entry name" value="ASRGL1_like"/>
    <property type="match status" value="1"/>
</dbReference>
<dbReference type="GO" id="GO:0006508">
    <property type="term" value="P:proteolysis"/>
    <property type="evidence" value="ECO:0007669"/>
    <property type="project" value="UniProtKB-KW"/>
</dbReference>
<name>M7BEU2_CHEMY</name>
<feature type="region of interest" description="Disordered" evidence="17">
    <location>
        <begin position="32"/>
        <end position="57"/>
    </location>
</feature>
<comment type="similarity">
    <text evidence="2">Belongs to the Ntn-hydrolase family.</text>
</comment>
<evidence type="ECO:0000256" key="9">
    <source>
        <dbReference type="ARBA" id="ARBA00029701"/>
    </source>
</evidence>
<dbReference type="GO" id="GO:0005737">
    <property type="term" value="C:cytoplasm"/>
    <property type="evidence" value="ECO:0007669"/>
    <property type="project" value="TreeGrafter"/>
</dbReference>
<dbReference type="eggNOG" id="KOG1592">
    <property type="taxonomic scope" value="Eukaryota"/>
</dbReference>
<feature type="binding site" evidence="15">
    <location>
        <begin position="193"/>
        <end position="196"/>
    </location>
    <ligand>
        <name>substrate</name>
    </ligand>
</feature>
<dbReference type="InterPro" id="IPR029055">
    <property type="entry name" value="Ntn_hydrolases_N"/>
</dbReference>
<evidence type="ECO:0000256" key="3">
    <source>
        <dbReference type="ARBA" id="ARBA00012879"/>
    </source>
</evidence>
<keyword evidence="19" id="KW-1185">Reference proteome</keyword>
<protein>
    <recommendedName>
        <fullName evidence="5">Isoaspartyl peptidase/L-asparaginase</fullName>
        <ecNumber evidence="3">3.4.19.5</ecNumber>
        <ecNumber evidence="4">3.5.1.1</ecNumber>
    </recommendedName>
    <alternativeName>
        <fullName evidence="9">Asparaginase-like protein 1</fullName>
    </alternativeName>
    <alternativeName>
        <fullName evidence="12">Beta-aspartyl-peptidase</fullName>
    </alternativeName>
    <alternativeName>
        <fullName evidence="10">Isoaspartyl dipeptidase</fullName>
    </alternativeName>
    <alternativeName>
        <fullName evidence="11">L-asparagine amidohydrolase</fullName>
    </alternativeName>
</protein>
<keyword evidence="7" id="KW-0378">Hydrolase</keyword>
<dbReference type="GO" id="GO:0004067">
    <property type="term" value="F:asparaginase activity"/>
    <property type="evidence" value="ECO:0007669"/>
    <property type="project" value="UniProtKB-EC"/>
</dbReference>
<dbReference type="FunFam" id="3.60.20.30:FF:000001">
    <property type="entry name" value="Isoaspartyl peptidase/L-asparaginase"/>
    <property type="match status" value="1"/>
</dbReference>
<organism evidence="18 19">
    <name type="scientific">Chelonia mydas</name>
    <name type="common">Green sea-turtle</name>
    <name type="synonym">Chelonia agassizi</name>
    <dbReference type="NCBI Taxonomy" id="8469"/>
    <lineage>
        <taxon>Eukaryota</taxon>
        <taxon>Metazoa</taxon>
        <taxon>Chordata</taxon>
        <taxon>Craniata</taxon>
        <taxon>Vertebrata</taxon>
        <taxon>Euteleostomi</taxon>
        <taxon>Archelosauria</taxon>
        <taxon>Testudinata</taxon>
        <taxon>Testudines</taxon>
        <taxon>Cryptodira</taxon>
        <taxon>Durocryptodira</taxon>
        <taxon>Americhelydia</taxon>
        <taxon>Chelonioidea</taxon>
        <taxon>Cheloniidae</taxon>
        <taxon>Chelonia</taxon>
    </lineage>
</organism>
<feature type="active site" description="Nucleophile" evidence="14">
    <location>
        <position position="165"/>
    </location>
</feature>
<comment type="catalytic activity">
    <reaction evidence="13">
        <text>L-asparagine + H2O = L-aspartate + NH4(+)</text>
        <dbReference type="Rhea" id="RHEA:21016"/>
        <dbReference type="ChEBI" id="CHEBI:15377"/>
        <dbReference type="ChEBI" id="CHEBI:28938"/>
        <dbReference type="ChEBI" id="CHEBI:29991"/>
        <dbReference type="ChEBI" id="CHEBI:58048"/>
        <dbReference type="EC" id="3.5.1.1"/>
    </reaction>
</comment>
<dbReference type="STRING" id="8469.M7BEU2"/>
<dbReference type="EC" id="3.4.19.5" evidence="3"/>
<evidence type="ECO:0000256" key="15">
    <source>
        <dbReference type="PIRSR" id="PIRSR600246-2"/>
    </source>
</evidence>
<dbReference type="GO" id="GO:0033345">
    <property type="term" value="P:L-asparagine catabolic process via L-aspartate"/>
    <property type="evidence" value="ECO:0007669"/>
    <property type="project" value="TreeGrafter"/>
</dbReference>